<dbReference type="EMBL" id="BAAALM010000002">
    <property type="protein sequence ID" value="GAA1192255.1"/>
    <property type="molecule type" value="Genomic_DNA"/>
</dbReference>
<organism evidence="2 3">
    <name type="scientific">Prauserella alba</name>
    <dbReference type="NCBI Taxonomy" id="176898"/>
    <lineage>
        <taxon>Bacteria</taxon>
        <taxon>Bacillati</taxon>
        <taxon>Actinomycetota</taxon>
        <taxon>Actinomycetes</taxon>
        <taxon>Pseudonocardiales</taxon>
        <taxon>Pseudonocardiaceae</taxon>
        <taxon>Prauserella</taxon>
    </lineage>
</organism>
<gene>
    <name evidence="2" type="ORF">GCM10009675_03390</name>
</gene>
<sequence>MSRVDQQVEQPHLVAALGQDIGDVRSDESGATGDENTHADTVGATARPRADVDTDVTEPSELCGRGATGRALRPTRGITVPS</sequence>
<accession>A0ABP4FR82</accession>
<evidence type="ECO:0000313" key="3">
    <source>
        <dbReference type="Proteomes" id="UP001500467"/>
    </source>
</evidence>
<protein>
    <submittedName>
        <fullName evidence="2">Uncharacterized protein</fullName>
    </submittedName>
</protein>
<keyword evidence="3" id="KW-1185">Reference proteome</keyword>
<dbReference type="Proteomes" id="UP001500467">
    <property type="component" value="Unassembled WGS sequence"/>
</dbReference>
<evidence type="ECO:0000256" key="1">
    <source>
        <dbReference type="SAM" id="MobiDB-lite"/>
    </source>
</evidence>
<evidence type="ECO:0000313" key="2">
    <source>
        <dbReference type="EMBL" id="GAA1192255.1"/>
    </source>
</evidence>
<comment type="caution">
    <text evidence="2">The sequence shown here is derived from an EMBL/GenBank/DDBJ whole genome shotgun (WGS) entry which is preliminary data.</text>
</comment>
<name>A0ABP4FR82_9PSEU</name>
<proteinExistence type="predicted"/>
<feature type="region of interest" description="Disordered" evidence="1">
    <location>
        <begin position="1"/>
        <end position="82"/>
    </location>
</feature>
<reference evidence="3" key="1">
    <citation type="journal article" date="2019" name="Int. J. Syst. Evol. Microbiol.">
        <title>The Global Catalogue of Microorganisms (GCM) 10K type strain sequencing project: providing services to taxonomists for standard genome sequencing and annotation.</title>
        <authorList>
            <consortium name="The Broad Institute Genomics Platform"/>
            <consortium name="The Broad Institute Genome Sequencing Center for Infectious Disease"/>
            <person name="Wu L."/>
            <person name="Ma J."/>
        </authorList>
    </citation>
    <scope>NUCLEOTIDE SEQUENCE [LARGE SCALE GENOMIC DNA]</scope>
    <source>
        <strain evidence="3">JCM 13022</strain>
    </source>
</reference>